<evidence type="ECO:0000256" key="1">
    <source>
        <dbReference type="SAM" id="MobiDB-lite"/>
    </source>
</evidence>
<evidence type="ECO:0000313" key="3">
    <source>
        <dbReference type="Proteomes" id="UP000591131"/>
    </source>
</evidence>
<dbReference type="OrthoDB" id="482166at2759"/>
<evidence type="ECO:0000313" key="2">
    <source>
        <dbReference type="EMBL" id="KAF4653701.1"/>
    </source>
</evidence>
<gene>
    <name evidence="2" type="ORF">FOL47_010335</name>
</gene>
<protein>
    <submittedName>
        <fullName evidence="2">Uncharacterized protein</fullName>
    </submittedName>
</protein>
<proteinExistence type="predicted"/>
<feature type="compositionally biased region" description="Gly residues" evidence="1">
    <location>
        <begin position="142"/>
        <end position="156"/>
    </location>
</feature>
<feature type="compositionally biased region" description="Polar residues" evidence="1">
    <location>
        <begin position="172"/>
        <end position="181"/>
    </location>
</feature>
<comment type="caution">
    <text evidence="2">The sequence shown here is derived from an EMBL/GenBank/DDBJ whole genome shotgun (WGS) entry which is preliminary data.</text>
</comment>
<dbReference type="EMBL" id="JAAPAO010000795">
    <property type="protein sequence ID" value="KAF4653701.1"/>
    <property type="molecule type" value="Genomic_DNA"/>
</dbReference>
<reference evidence="2 3" key="1">
    <citation type="submission" date="2020-04" db="EMBL/GenBank/DDBJ databases">
        <title>Perkinsus chesapeaki whole genome sequence.</title>
        <authorList>
            <person name="Bogema D.R."/>
        </authorList>
    </citation>
    <scope>NUCLEOTIDE SEQUENCE [LARGE SCALE GENOMIC DNA]</scope>
    <source>
        <strain evidence="2">ATCC PRA-425</strain>
    </source>
</reference>
<feature type="compositionally biased region" description="Polar residues" evidence="1">
    <location>
        <begin position="111"/>
        <end position="126"/>
    </location>
</feature>
<sequence>MDKGERGFKELTLDDLVAPPGPACALDDPKLKAAYDYCDTTTAAVIDVAIRQASGLCEHGIEDQFKVIEAQLAVAMIEAEMEAYKDAMKASGDPNDMENKRRRVAIYGGTLSPTQTPTNRDVSEGTTVRGGGSPESSPDGIWNGGGGINNSAGVGGNNIAREGDSPDMSVVTVKNENTTTPKPAGRLPPRFGGGVRHHRRTHPSSNATVCTPDNGNQSGASPPPSSTDSSPAE</sequence>
<keyword evidence="3" id="KW-1185">Reference proteome</keyword>
<organism evidence="2 3">
    <name type="scientific">Perkinsus chesapeaki</name>
    <name type="common">Clam parasite</name>
    <name type="synonym">Perkinsus andrewsi</name>
    <dbReference type="NCBI Taxonomy" id="330153"/>
    <lineage>
        <taxon>Eukaryota</taxon>
        <taxon>Sar</taxon>
        <taxon>Alveolata</taxon>
        <taxon>Perkinsozoa</taxon>
        <taxon>Perkinsea</taxon>
        <taxon>Perkinsida</taxon>
        <taxon>Perkinsidae</taxon>
        <taxon>Perkinsus</taxon>
    </lineage>
</organism>
<feature type="region of interest" description="Disordered" evidence="1">
    <location>
        <begin position="109"/>
        <end position="233"/>
    </location>
</feature>
<dbReference type="Proteomes" id="UP000591131">
    <property type="component" value="Unassembled WGS sequence"/>
</dbReference>
<dbReference type="AlphaFoldDB" id="A0A7J6L480"/>
<feature type="compositionally biased region" description="Polar residues" evidence="1">
    <location>
        <begin position="203"/>
        <end position="217"/>
    </location>
</feature>
<name>A0A7J6L480_PERCH</name>
<accession>A0A7J6L480</accession>